<dbReference type="RefSeq" id="WP_130749349.1">
    <property type="nucleotide sequence ID" value="NZ_SIPC01000001.1"/>
</dbReference>
<accession>A0A4Q8XXU0</accession>
<evidence type="ECO:0000313" key="1">
    <source>
        <dbReference type="EMBL" id="TAX70648.1"/>
    </source>
</evidence>
<name>A0A4Q8XXU0_RHILE</name>
<dbReference type="GO" id="GO:0008168">
    <property type="term" value="F:methyltransferase activity"/>
    <property type="evidence" value="ECO:0007669"/>
    <property type="project" value="UniProtKB-KW"/>
</dbReference>
<keyword evidence="1" id="KW-0489">Methyltransferase</keyword>
<sequence>MRARLFSLMRRILKLRYPTDLQPQTGYIGEFATWEEAKAGVPGYSDPNIAQRVAYGTTEVLSGRKAYERDSITFETRQYAFPIATALLWASRARSALNVLDFGGGLGTTYFQNRPFLQAVSQVNWVIVEQQTFVEQGKHLFRDSQVSFCSDMREALATEIPDIVLFSSSLQYVERPYEMLEAVKASKVPMVVFDRTLFSGRLHDVLTRQYVSADIFSAVIPTWIFSESKFLNYMESNYTLVSKFLASCSTVENDRENRNLQESGYLFVLNGSQYDIALRSPIISENKQ</sequence>
<comment type="caution">
    <text evidence="1">The sequence shown here is derived from an EMBL/GenBank/DDBJ whole genome shotgun (WGS) entry which is preliminary data.</text>
</comment>
<protein>
    <submittedName>
        <fullName evidence="1">Methyltransferase, TIGR04325 family</fullName>
        <ecNumber evidence="1">2.1.1.-</ecNumber>
    </submittedName>
</protein>
<organism evidence="1 2">
    <name type="scientific">Rhizobium leguminosarum</name>
    <dbReference type="NCBI Taxonomy" id="384"/>
    <lineage>
        <taxon>Bacteria</taxon>
        <taxon>Pseudomonadati</taxon>
        <taxon>Pseudomonadota</taxon>
        <taxon>Alphaproteobacteria</taxon>
        <taxon>Hyphomicrobiales</taxon>
        <taxon>Rhizobiaceae</taxon>
        <taxon>Rhizobium/Agrobacterium group</taxon>
        <taxon>Rhizobium</taxon>
    </lineage>
</organism>
<dbReference type="InterPro" id="IPR029063">
    <property type="entry name" value="SAM-dependent_MTases_sf"/>
</dbReference>
<dbReference type="GO" id="GO:0032259">
    <property type="term" value="P:methylation"/>
    <property type="evidence" value="ECO:0007669"/>
    <property type="project" value="UniProtKB-KW"/>
</dbReference>
<reference evidence="1 2" key="1">
    <citation type="submission" date="2019-02" db="EMBL/GenBank/DDBJ databases">
        <title>The genomic architecture of introgression among sibling species of bacteria.</title>
        <authorList>
            <person name="Cavassim M.I.A."/>
            <person name="Moeskjaer S."/>
            <person name="Moslemi C."/>
            <person name="Fields B."/>
            <person name="Bachmann A."/>
            <person name="Vilhjalmsson B."/>
            <person name="Schierup M.H."/>
            <person name="Young J.P.W."/>
            <person name="Andersen S.U."/>
        </authorList>
    </citation>
    <scope>NUCLEOTIDE SEQUENCE [LARGE SCALE GENOMIC DNA]</scope>
    <source>
        <strain evidence="1 2">SM145A</strain>
    </source>
</reference>
<dbReference type="EC" id="2.1.1.-" evidence="1"/>
<evidence type="ECO:0000313" key="2">
    <source>
        <dbReference type="Proteomes" id="UP000293652"/>
    </source>
</evidence>
<dbReference type="Proteomes" id="UP000293652">
    <property type="component" value="Unassembled WGS sequence"/>
</dbReference>
<proteinExistence type="predicted"/>
<dbReference type="InterPro" id="IPR027612">
    <property type="entry name" value="Put_MTase_LIC12133"/>
</dbReference>
<gene>
    <name evidence="1" type="ORF">ELI03_02250</name>
</gene>
<dbReference type="NCBIfam" id="TIGR04325">
    <property type="entry name" value="MTase_LIC12133"/>
    <property type="match status" value="1"/>
</dbReference>
<dbReference type="SUPFAM" id="SSF53335">
    <property type="entry name" value="S-adenosyl-L-methionine-dependent methyltransferases"/>
    <property type="match status" value="1"/>
</dbReference>
<dbReference type="AlphaFoldDB" id="A0A4Q8XXU0"/>
<keyword evidence="1" id="KW-0808">Transferase</keyword>
<dbReference type="EMBL" id="SIPC01000001">
    <property type="protein sequence ID" value="TAX70648.1"/>
    <property type="molecule type" value="Genomic_DNA"/>
</dbReference>